<organism evidence="2 3">
    <name type="scientific">Sandaracinobacteroides saxicola</name>
    <dbReference type="NCBI Taxonomy" id="2759707"/>
    <lineage>
        <taxon>Bacteria</taxon>
        <taxon>Pseudomonadati</taxon>
        <taxon>Pseudomonadota</taxon>
        <taxon>Alphaproteobacteria</taxon>
        <taxon>Sphingomonadales</taxon>
        <taxon>Sphingosinicellaceae</taxon>
        <taxon>Sandaracinobacteroides</taxon>
    </lineage>
</organism>
<dbReference type="AlphaFoldDB" id="A0A7G5IL13"/>
<evidence type="ECO:0000313" key="2">
    <source>
        <dbReference type="EMBL" id="QMW24055.1"/>
    </source>
</evidence>
<feature type="chain" id="PRO_5028898582" evidence="1">
    <location>
        <begin position="18"/>
        <end position="578"/>
    </location>
</feature>
<gene>
    <name evidence="2" type="ORF">H3309_06220</name>
</gene>
<dbReference type="EMBL" id="CP059851">
    <property type="protein sequence ID" value="QMW24055.1"/>
    <property type="molecule type" value="Genomic_DNA"/>
</dbReference>
<dbReference type="PANTHER" id="PTHR33361:SF2">
    <property type="entry name" value="DUF885 DOMAIN-CONTAINING PROTEIN"/>
    <property type="match status" value="1"/>
</dbReference>
<dbReference type="InterPro" id="IPR010281">
    <property type="entry name" value="DUF885"/>
</dbReference>
<name>A0A7G5IL13_9SPHN</name>
<dbReference type="Proteomes" id="UP000515292">
    <property type="component" value="Chromosome"/>
</dbReference>
<accession>A0A7G5IL13</accession>
<dbReference type="KEGG" id="sand:H3309_06220"/>
<keyword evidence="1" id="KW-0732">Signal</keyword>
<evidence type="ECO:0000256" key="1">
    <source>
        <dbReference type="SAM" id="SignalP"/>
    </source>
</evidence>
<feature type="signal peptide" evidence="1">
    <location>
        <begin position="1"/>
        <end position="17"/>
    </location>
</feature>
<sequence length="578" mass="63220">MKFLTAIALALATPAAADDLKTILADHWAWYLSENPVMATALGERRYDSELGDLTLAAMDRSAAKAAAFRARLAALPKASLTPADAVTADILTRLLTQQIDSNAFPARAMLFTNREGFHTGIAGMALNLPFDTAADYNSYLARLALVSTLFTQATETTRAAIQAGYVLPCTVLAGFDQSIRAVAVTPEKSRLYSPFAKRPATIAEGDWTAMQARARTLISGGVNPAYTRFADFIAREYLPRCTKTVGVSALPDGARYYALRIAQETTTAMTADEIHKLGLSEVARIRAEMEAVARKAGFPTREAFIADLRTNPIHYAKTPEELMAAASRQAKIADGWMPRLFGKLPRLPYGLREIPAETAAGTTTAYYVPGSPPSGIAGTYYVNTSKLNERPLYELPALTIHEAVPGHHHQIALTQELDLPPFRQHAAFFTAFVEGWGLYSERLGIEMGMYDTPAKDMGRLSYEMWRACRLVVDTGLHAKGWSKEQAVKFMTDNTALSAANIDAEVNRYISWPAQALAYKVGELKIRELRTEAETTLGPRFNLRAFHDALLENGSIPLDVLEAHMKAWIASQKAAPVG</sequence>
<protein>
    <submittedName>
        <fullName evidence="2">DUF885 domain-containing protein</fullName>
    </submittedName>
</protein>
<dbReference type="Pfam" id="PF05960">
    <property type="entry name" value="DUF885"/>
    <property type="match status" value="1"/>
</dbReference>
<dbReference type="PANTHER" id="PTHR33361">
    <property type="entry name" value="GLR0591 PROTEIN"/>
    <property type="match status" value="1"/>
</dbReference>
<reference evidence="2 3" key="1">
    <citation type="submission" date="2020-07" db="EMBL/GenBank/DDBJ databases">
        <title>Complete genome sequence for Sandaracinobacter sp. M6.</title>
        <authorList>
            <person name="Tang Y."/>
            <person name="Liu Q."/>
            <person name="Guo Z."/>
            <person name="Lei P."/>
            <person name="Huang B."/>
        </authorList>
    </citation>
    <scope>NUCLEOTIDE SEQUENCE [LARGE SCALE GENOMIC DNA]</scope>
    <source>
        <strain evidence="2 3">M6</strain>
    </source>
</reference>
<keyword evidence="3" id="KW-1185">Reference proteome</keyword>
<evidence type="ECO:0000313" key="3">
    <source>
        <dbReference type="Proteomes" id="UP000515292"/>
    </source>
</evidence>
<dbReference type="RefSeq" id="WP_182297878.1">
    <property type="nucleotide sequence ID" value="NZ_CP059851.1"/>
</dbReference>
<proteinExistence type="predicted"/>